<gene>
    <name evidence="2" type="ORF">BE04_11780</name>
</gene>
<name>A0A150Q0S7_SORCE</name>
<protein>
    <submittedName>
        <fullName evidence="2">Uncharacterized protein</fullName>
    </submittedName>
</protein>
<organism evidence="2 3">
    <name type="scientific">Sorangium cellulosum</name>
    <name type="common">Polyangium cellulosum</name>
    <dbReference type="NCBI Taxonomy" id="56"/>
    <lineage>
        <taxon>Bacteria</taxon>
        <taxon>Pseudomonadati</taxon>
        <taxon>Myxococcota</taxon>
        <taxon>Polyangia</taxon>
        <taxon>Polyangiales</taxon>
        <taxon>Polyangiaceae</taxon>
        <taxon>Sorangium</taxon>
    </lineage>
</organism>
<accession>A0A150Q0S7</accession>
<dbReference type="Proteomes" id="UP000075604">
    <property type="component" value="Unassembled WGS sequence"/>
</dbReference>
<evidence type="ECO:0000256" key="1">
    <source>
        <dbReference type="SAM" id="MobiDB-lite"/>
    </source>
</evidence>
<sequence>MIFQPSRLHGNHSGANWATTREPGMGATVDGAASDVPASSAIELRALVGPGHAPHAAEGQGG</sequence>
<dbReference type="AlphaFoldDB" id="A0A150Q0S7"/>
<proteinExistence type="predicted"/>
<reference evidence="2 3" key="1">
    <citation type="submission" date="2014-02" db="EMBL/GenBank/DDBJ databases">
        <title>The small core and large imbalanced accessory genome model reveals a collaborative survival strategy of Sorangium cellulosum strains in nature.</title>
        <authorList>
            <person name="Han K."/>
            <person name="Peng R."/>
            <person name="Blom J."/>
            <person name="Li Y.-Z."/>
        </authorList>
    </citation>
    <scope>NUCLEOTIDE SEQUENCE [LARGE SCALE GENOMIC DNA]</scope>
    <source>
        <strain evidence="2 3">So0157-18</strain>
    </source>
</reference>
<comment type="caution">
    <text evidence="2">The sequence shown here is derived from an EMBL/GenBank/DDBJ whole genome shotgun (WGS) entry which is preliminary data.</text>
</comment>
<evidence type="ECO:0000313" key="3">
    <source>
        <dbReference type="Proteomes" id="UP000075604"/>
    </source>
</evidence>
<dbReference type="EMBL" id="JELX01000787">
    <property type="protein sequence ID" value="KYF61569.1"/>
    <property type="molecule type" value="Genomic_DNA"/>
</dbReference>
<feature type="region of interest" description="Disordered" evidence="1">
    <location>
        <begin position="1"/>
        <end position="34"/>
    </location>
</feature>
<evidence type="ECO:0000313" key="2">
    <source>
        <dbReference type="EMBL" id="KYF61569.1"/>
    </source>
</evidence>